<dbReference type="EMBL" id="JAAAHW010006818">
    <property type="protein sequence ID" value="KAF9954562.1"/>
    <property type="molecule type" value="Genomic_DNA"/>
</dbReference>
<dbReference type="Proteomes" id="UP000749646">
    <property type="component" value="Unassembled WGS sequence"/>
</dbReference>
<organism evidence="1 2">
    <name type="scientific">Modicella reniformis</name>
    <dbReference type="NCBI Taxonomy" id="1440133"/>
    <lineage>
        <taxon>Eukaryota</taxon>
        <taxon>Fungi</taxon>
        <taxon>Fungi incertae sedis</taxon>
        <taxon>Mucoromycota</taxon>
        <taxon>Mortierellomycotina</taxon>
        <taxon>Mortierellomycetes</taxon>
        <taxon>Mortierellales</taxon>
        <taxon>Mortierellaceae</taxon>
        <taxon>Modicella</taxon>
    </lineage>
</organism>
<comment type="caution">
    <text evidence="1">The sequence shown here is derived from an EMBL/GenBank/DDBJ whole genome shotgun (WGS) entry which is preliminary data.</text>
</comment>
<dbReference type="AlphaFoldDB" id="A0A9P6IYY8"/>
<keyword evidence="2" id="KW-1185">Reference proteome</keyword>
<protein>
    <submittedName>
        <fullName evidence="1">Uncharacterized protein</fullName>
    </submittedName>
</protein>
<accession>A0A9P6IYY8</accession>
<sequence>MDNMFNTDSGFRPPSPPTFTVPGQGLFGDVHGYEAYVKRMVRASSQNLDSRHKTLSTCQSPQAYLLHHLREQG</sequence>
<evidence type="ECO:0000313" key="1">
    <source>
        <dbReference type="EMBL" id="KAF9954562.1"/>
    </source>
</evidence>
<reference evidence="1" key="1">
    <citation type="journal article" date="2020" name="Fungal Divers.">
        <title>Resolving the Mortierellaceae phylogeny through synthesis of multi-gene phylogenetics and phylogenomics.</title>
        <authorList>
            <person name="Vandepol N."/>
            <person name="Liber J."/>
            <person name="Desiro A."/>
            <person name="Na H."/>
            <person name="Kennedy M."/>
            <person name="Barry K."/>
            <person name="Grigoriev I.V."/>
            <person name="Miller A.N."/>
            <person name="O'Donnell K."/>
            <person name="Stajich J.E."/>
            <person name="Bonito G."/>
        </authorList>
    </citation>
    <scope>NUCLEOTIDE SEQUENCE</scope>
    <source>
        <strain evidence="1">MES-2147</strain>
    </source>
</reference>
<evidence type="ECO:0000313" key="2">
    <source>
        <dbReference type="Proteomes" id="UP000749646"/>
    </source>
</evidence>
<proteinExistence type="predicted"/>
<gene>
    <name evidence="1" type="ORF">BGZ65_003944</name>
</gene>
<name>A0A9P6IYY8_9FUNG</name>